<reference evidence="7 8" key="1">
    <citation type="journal article" date="2018" name="Science">
        <title>The opium poppy genome and morphinan production.</title>
        <authorList>
            <person name="Guo L."/>
            <person name="Winzer T."/>
            <person name="Yang X."/>
            <person name="Li Y."/>
            <person name="Ning Z."/>
            <person name="He Z."/>
            <person name="Teodor R."/>
            <person name="Lu Y."/>
            <person name="Bowser T.A."/>
            <person name="Graham I.A."/>
            <person name="Ye K."/>
        </authorList>
    </citation>
    <scope>NUCLEOTIDE SEQUENCE [LARGE SCALE GENOMIC DNA]</scope>
    <source>
        <strain evidence="8">cv. HN1</strain>
        <tissue evidence="7">Leaves</tissue>
    </source>
</reference>
<dbReference type="InterPro" id="IPR038765">
    <property type="entry name" value="Papain-like_cys_pep_sf"/>
</dbReference>
<dbReference type="GO" id="GO:0008234">
    <property type="term" value="F:cysteine-type peptidase activity"/>
    <property type="evidence" value="ECO:0007669"/>
    <property type="project" value="InterPro"/>
</dbReference>
<feature type="compositionally biased region" description="Basic and acidic residues" evidence="5">
    <location>
        <begin position="107"/>
        <end position="127"/>
    </location>
</feature>
<keyword evidence="8" id="KW-1185">Reference proteome</keyword>
<dbReference type="PROSITE" id="PS50600">
    <property type="entry name" value="ULP_PROTEASE"/>
    <property type="match status" value="1"/>
</dbReference>
<dbReference type="Proteomes" id="UP000316621">
    <property type="component" value="Chromosome 3"/>
</dbReference>
<protein>
    <recommendedName>
        <fullName evidence="6">Ubiquitin-like protease family profile domain-containing protein</fullName>
    </recommendedName>
</protein>
<proteinExistence type="inferred from homology"/>
<gene>
    <name evidence="7" type="ORF">C5167_014448</name>
</gene>
<dbReference type="Gene3D" id="3.40.395.10">
    <property type="entry name" value="Adenoviral Proteinase, Chain A"/>
    <property type="match status" value="1"/>
</dbReference>
<evidence type="ECO:0000256" key="3">
    <source>
        <dbReference type="ARBA" id="ARBA00022801"/>
    </source>
</evidence>
<feature type="domain" description="Ubiquitin-like protease family profile" evidence="6">
    <location>
        <begin position="173"/>
        <end position="364"/>
    </location>
</feature>
<evidence type="ECO:0000256" key="5">
    <source>
        <dbReference type="SAM" id="MobiDB-lite"/>
    </source>
</evidence>
<keyword evidence="4" id="KW-0175">Coiled coil</keyword>
<evidence type="ECO:0000256" key="4">
    <source>
        <dbReference type="SAM" id="Coils"/>
    </source>
</evidence>
<organism evidence="7 8">
    <name type="scientific">Papaver somniferum</name>
    <name type="common">Opium poppy</name>
    <dbReference type="NCBI Taxonomy" id="3469"/>
    <lineage>
        <taxon>Eukaryota</taxon>
        <taxon>Viridiplantae</taxon>
        <taxon>Streptophyta</taxon>
        <taxon>Embryophyta</taxon>
        <taxon>Tracheophyta</taxon>
        <taxon>Spermatophyta</taxon>
        <taxon>Magnoliopsida</taxon>
        <taxon>Ranunculales</taxon>
        <taxon>Papaveraceae</taxon>
        <taxon>Papaveroideae</taxon>
        <taxon>Papaver</taxon>
    </lineage>
</organism>
<dbReference type="EMBL" id="CM010717">
    <property type="protein sequence ID" value="RZC55596.1"/>
    <property type="molecule type" value="Genomic_DNA"/>
</dbReference>
<evidence type="ECO:0000313" key="7">
    <source>
        <dbReference type="EMBL" id="RZC55596.1"/>
    </source>
</evidence>
<evidence type="ECO:0000259" key="6">
    <source>
        <dbReference type="PROSITE" id="PS50600"/>
    </source>
</evidence>
<comment type="similarity">
    <text evidence="1">Belongs to the peptidase C48 family.</text>
</comment>
<dbReference type="AlphaFoldDB" id="A0A4Y7J560"/>
<dbReference type="InterPro" id="IPR003653">
    <property type="entry name" value="Peptidase_C48_C"/>
</dbReference>
<keyword evidence="3" id="KW-0378">Hydrolase</keyword>
<evidence type="ECO:0000256" key="1">
    <source>
        <dbReference type="ARBA" id="ARBA00005234"/>
    </source>
</evidence>
<sequence length="402" mass="47354">MAGSKTEPKIRGYKNKITTLEEEVNHLEEQIMQKDIVIEKLLKVEIKYESILGHARSIMEDLQVKKINKRGRGRGKVIDFPYKDLLESTLKFITGNDENPSIKRKLKPDEKQEGKRVRRKQESERVEQQPLHHLPDKGQLRSLEGNDLYDMMCPADKLRVEKLWSSKWREDVALMVRENLRGLDNPVLMIVCAVLEDPLFKEYLDIEVVHFYILRRKLGTLNDRQHNGDHKYLNCAYIDPFAWETVIKEYPDKEILVNKFIEKTTDNLDRLLIPMNNLGKHWTLLVFDYNTEEWNYYNSLSSNARKCIEDANKMASTVTEELNKKRLALGEKRIANIDVKPIKCPQQGSHPDCLMYTYYFMKRCSKINKEIEMNEEKLRNICHNMRQKVVEKMLETAEHGDV</sequence>
<keyword evidence="2" id="KW-0645">Protease</keyword>
<evidence type="ECO:0000256" key="2">
    <source>
        <dbReference type="ARBA" id="ARBA00022670"/>
    </source>
</evidence>
<name>A0A4Y7J560_PAPSO</name>
<dbReference type="Pfam" id="PF02902">
    <property type="entry name" value="Peptidase_C48"/>
    <property type="match status" value="1"/>
</dbReference>
<dbReference type="Gramene" id="RZC55596">
    <property type="protein sequence ID" value="RZC55596"/>
    <property type="gene ID" value="C5167_014448"/>
</dbReference>
<dbReference type="SUPFAM" id="SSF54001">
    <property type="entry name" value="Cysteine proteinases"/>
    <property type="match status" value="1"/>
</dbReference>
<evidence type="ECO:0000313" key="8">
    <source>
        <dbReference type="Proteomes" id="UP000316621"/>
    </source>
</evidence>
<accession>A0A4Y7J560</accession>
<feature type="coiled-coil region" evidence="4">
    <location>
        <begin position="10"/>
        <end position="37"/>
    </location>
</feature>
<feature type="region of interest" description="Disordered" evidence="5">
    <location>
        <begin position="97"/>
        <end position="138"/>
    </location>
</feature>
<dbReference type="GO" id="GO:0006508">
    <property type="term" value="P:proteolysis"/>
    <property type="evidence" value="ECO:0007669"/>
    <property type="project" value="UniProtKB-KW"/>
</dbReference>